<protein>
    <submittedName>
        <fullName evidence="2">Uncharacterized protein</fullName>
    </submittedName>
</protein>
<feature type="transmembrane region" description="Helical" evidence="1">
    <location>
        <begin position="20"/>
        <end position="37"/>
    </location>
</feature>
<dbReference type="EMBL" id="FPJG01000006">
    <property type="protein sequence ID" value="SFW84797.1"/>
    <property type="molecule type" value="Genomic_DNA"/>
</dbReference>
<name>A0A1K1SLQ6_9PSEU</name>
<reference evidence="3" key="1">
    <citation type="submission" date="2016-11" db="EMBL/GenBank/DDBJ databases">
        <authorList>
            <person name="Varghese N."/>
            <person name="Submissions S."/>
        </authorList>
    </citation>
    <scope>NUCLEOTIDE SEQUENCE [LARGE SCALE GENOMIC DNA]</scope>
    <source>
        <strain evidence="3">DSM 44671</strain>
    </source>
</reference>
<keyword evidence="1" id="KW-0812">Transmembrane</keyword>
<feature type="transmembrane region" description="Helical" evidence="1">
    <location>
        <begin position="49"/>
        <end position="71"/>
    </location>
</feature>
<organism evidence="2 3">
    <name type="scientific">Amycolatopsis australiensis</name>
    <dbReference type="NCBI Taxonomy" id="546364"/>
    <lineage>
        <taxon>Bacteria</taxon>
        <taxon>Bacillati</taxon>
        <taxon>Actinomycetota</taxon>
        <taxon>Actinomycetes</taxon>
        <taxon>Pseudonocardiales</taxon>
        <taxon>Pseudonocardiaceae</taxon>
        <taxon>Amycolatopsis</taxon>
    </lineage>
</organism>
<proteinExistence type="predicted"/>
<evidence type="ECO:0000256" key="1">
    <source>
        <dbReference type="SAM" id="Phobius"/>
    </source>
</evidence>
<sequence>MVAVRSTGLVPAVVPDAAKTGSTLLLADALFGLGCAVRLGSLLRGGGRAVLPGALSTPLVVVTGFGTLAAFT</sequence>
<evidence type="ECO:0000313" key="2">
    <source>
        <dbReference type="EMBL" id="SFW84797.1"/>
    </source>
</evidence>
<keyword evidence="1" id="KW-1133">Transmembrane helix</keyword>
<keyword evidence="3" id="KW-1185">Reference proteome</keyword>
<evidence type="ECO:0000313" key="3">
    <source>
        <dbReference type="Proteomes" id="UP000182740"/>
    </source>
</evidence>
<keyword evidence="1" id="KW-0472">Membrane</keyword>
<dbReference type="AlphaFoldDB" id="A0A1K1SLQ6"/>
<accession>A0A1K1SLQ6</accession>
<gene>
    <name evidence="2" type="ORF">SAMN04489730_5955</name>
</gene>
<dbReference type="Proteomes" id="UP000182740">
    <property type="component" value="Unassembled WGS sequence"/>
</dbReference>